<feature type="transmembrane region" description="Helical" evidence="7">
    <location>
        <begin position="196"/>
        <end position="219"/>
    </location>
</feature>
<keyword evidence="9" id="KW-1185">Reference proteome</keyword>
<dbReference type="PIRSF" id="PIRSF006060">
    <property type="entry name" value="AA_transporter"/>
    <property type="match status" value="1"/>
</dbReference>
<dbReference type="Proteomes" id="UP000265515">
    <property type="component" value="Unassembled WGS sequence"/>
</dbReference>
<evidence type="ECO:0000256" key="1">
    <source>
        <dbReference type="ARBA" id="ARBA00004141"/>
    </source>
</evidence>
<evidence type="ECO:0000256" key="4">
    <source>
        <dbReference type="ARBA" id="ARBA00022692"/>
    </source>
</evidence>
<evidence type="ECO:0000256" key="2">
    <source>
        <dbReference type="ARBA" id="ARBA00008572"/>
    </source>
</evidence>
<dbReference type="AlphaFoldDB" id="A0A388M7X1"/>
<feature type="transmembrane region" description="Helical" evidence="7">
    <location>
        <begin position="398"/>
        <end position="417"/>
    </location>
</feature>
<dbReference type="OrthoDB" id="3900342at2759"/>
<keyword evidence="3" id="KW-0813">Transport</keyword>
<feature type="transmembrane region" description="Helical" evidence="7">
    <location>
        <begin position="275"/>
        <end position="301"/>
    </location>
</feature>
<dbReference type="Pfam" id="PF13520">
    <property type="entry name" value="AA_permease_2"/>
    <property type="match status" value="1"/>
</dbReference>
<dbReference type="GO" id="GO:0015171">
    <property type="term" value="F:amino acid transmembrane transporter activity"/>
    <property type="evidence" value="ECO:0007669"/>
    <property type="project" value="TreeGrafter"/>
</dbReference>
<feature type="transmembrane region" description="Helical" evidence="7">
    <location>
        <begin position="457"/>
        <end position="474"/>
    </location>
</feature>
<dbReference type="STRING" id="69332.A0A388M7X1"/>
<accession>A0A388M7X1</accession>
<dbReference type="OMA" id="YIGWEPA"/>
<comment type="similarity">
    <text evidence="2">Belongs to the amino acid-polyamine-organocation (APC) superfamily. Cationic amino acid transporter (CAT) (TC 2.A.3.3) family.</text>
</comment>
<dbReference type="GO" id="GO:0016020">
    <property type="term" value="C:membrane"/>
    <property type="evidence" value="ECO:0007669"/>
    <property type="project" value="UniProtKB-SubCell"/>
</dbReference>
<keyword evidence="6 7" id="KW-0472">Membrane</keyword>
<keyword evidence="5 7" id="KW-1133">Transmembrane helix</keyword>
<comment type="caution">
    <text evidence="8">The sequence shown here is derived from an EMBL/GenBank/DDBJ whole genome shotgun (WGS) entry which is preliminary data.</text>
</comment>
<organism evidence="8 9">
    <name type="scientific">Chara braunii</name>
    <name type="common">Braun's stonewort</name>
    <dbReference type="NCBI Taxonomy" id="69332"/>
    <lineage>
        <taxon>Eukaryota</taxon>
        <taxon>Viridiplantae</taxon>
        <taxon>Streptophyta</taxon>
        <taxon>Charophyceae</taxon>
        <taxon>Charales</taxon>
        <taxon>Characeae</taxon>
        <taxon>Chara</taxon>
    </lineage>
</organism>
<feature type="transmembrane region" description="Helical" evidence="7">
    <location>
        <begin position="429"/>
        <end position="451"/>
    </location>
</feature>
<dbReference type="EMBL" id="BFEA01000830">
    <property type="protein sequence ID" value="GBG90661.1"/>
    <property type="molecule type" value="Genomic_DNA"/>
</dbReference>
<reference evidence="8 9" key="1">
    <citation type="journal article" date="2018" name="Cell">
        <title>The Chara Genome: Secondary Complexity and Implications for Plant Terrestrialization.</title>
        <authorList>
            <person name="Nishiyama T."/>
            <person name="Sakayama H."/>
            <person name="Vries J.D."/>
            <person name="Buschmann H."/>
            <person name="Saint-Marcoux D."/>
            <person name="Ullrich K.K."/>
            <person name="Haas F.B."/>
            <person name="Vanderstraeten L."/>
            <person name="Becker D."/>
            <person name="Lang D."/>
            <person name="Vosolsobe S."/>
            <person name="Rombauts S."/>
            <person name="Wilhelmsson P.K.I."/>
            <person name="Janitza P."/>
            <person name="Kern R."/>
            <person name="Heyl A."/>
            <person name="Rumpler F."/>
            <person name="Villalobos L.I.A.C."/>
            <person name="Clay J.M."/>
            <person name="Skokan R."/>
            <person name="Toyoda A."/>
            <person name="Suzuki Y."/>
            <person name="Kagoshima H."/>
            <person name="Schijlen E."/>
            <person name="Tajeshwar N."/>
            <person name="Catarino B."/>
            <person name="Hetherington A.J."/>
            <person name="Saltykova A."/>
            <person name="Bonnot C."/>
            <person name="Breuninger H."/>
            <person name="Symeonidi A."/>
            <person name="Radhakrishnan G.V."/>
            <person name="Van Nieuwerburgh F."/>
            <person name="Deforce D."/>
            <person name="Chang C."/>
            <person name="Karol K.G."/>
            <person name="Hedrich R."/>
            <person name="Ulvskov P."/>
            <person name="Glockner G."/>
            <person name="Delwiche C.F."/>
            <person name="Petrasek J."/>
            <person name="Van de Peer Y."/>
            <person name="Friml J."/>
            <person name="Beilby M."/>
            <person name="Dolan L."/>
            <person name="Kohara Y."/>
            <person name="Sugano S."/>
            <person name="Fujiyama A."/>
            <person name="Delaux P.-M."/>
            <person name="Quint M."/>
            <person name="TheiBen G."/>
            <person name="Hagemann M."/>
            <person name="Harholt J."/>
            <person name="Dunand C."/>
            <person name="Zachgo S."/>
            <person name="Langdale J."/>
            <person name="Maumus F."/>
            <person name="Straeten D.V.D."/>
            <person name="Gould S.B."/>
            <person name="Rensing S.A."/>
        </authorList>
    </citation>
    <scope>NUCLEOTIDE SEQUENCE [LARGE SCALE GENOMIC DNA]</scope>
    <source>
        <strain evidence="8 9">S276</strain>
    </source>
</reference>
<feature type="transmembrane region" description="Helical" evidence="7">
    <location>
        <begin position="63"/>
        <end position="85"/>
    </location>
</feature>
<evidence type="ECO:0000256" key="3">
    <source>
        <dbReference type="ARBA" id="ARBA00022448"/>
    </source>
</evidence>
<feature type="transmembrane region" description="Helical" evidence="7">
    <location>
        <begin position="106"/>
        <end position="133"/>
    </location>
</feature>
<keyword evidence="4 7" id="KW-0812">Transmembrane</keyword>
<feature type="transmembrane region" description="Helical" evidence="7">
    <location>
        <begin position="170"/>
        <end position="189"/>
    </location>
</feature>
<feature type="transmembrane region" description="Helical" evidence="7">
    <location>
        <begin position="32"/>
        <end position="57"/>
    </location>
</feature>
<evidence type="ECO:0000256" key="5">
    <source>
        <dbReference type="ARBA" id="ARBA00022989"/>
    </source>
</evidence>
<protein>
    <recommendedName>
        <fullName evidence="10">Cationic amino acid transporter C-terminal domain-containing protein</fullName>
    </recommendedName>
</protein>
<evidence type="ECO:0000313" key="9">
    <source>
        <dbReference type="Proteomes" id="UP000265515"/>
    </source>
</evidence>
<feature type="transmembrane region" description="Helical" evidence="7">
    <location>
        <begin position="321"/>
        <end position="344"/>
    </location>
</feature>
<feature type="transmembrane region" description="Helical" evidence="7">
    <location>
        <begin position="239"/>
        <end position="263"/>
    </location>
</feature>
<dbReference type="PANTHER" id="PTHR43243:SF4">
    <property type="entry name" value="CATIONIC AMINO ACID TRANSPORTER 4"/>
    <property type="match status" value="1"/>
</dbReference>
<dbReference type="InterPro" id="IPR002293">
    <property type="entry name" value="AA/rel_permease1"/>
</dbReference>
<evidence type="ECO:0000313" key="8">
    <source>
        <dbReference type="EMBL" id="GBG90661.1"/>
    </source>
</evidence>
<gene>
    <name evidence="8" type="ORF">CBR_g51009</name>
</gene>
<name>A0A388M7X1_CHABU</name>
<comment type="subcellular location">
    <subcellularLocation>
        <location evidence="1">Membrane</location>
        <topology evidence="1">Multi-pass membrane protein</topology>
    </subcellularLocation>
</comment>
<dbReference type="Gramene" id="GBG90661">
    <property type="protein sequence ID" value="GBG90661"/>
    <property type="gene ID" value="CBR_g51009"/>
</dbReference>
<dbReference type="Gene3D" id="1.20.1740.10">
    <property type="entry name" value="Amino acid/polyamine transporter I"/>
    <property type="match status" value="1"/>
</dbReference>
<evidence type="ECO:0000256" key="6">
    <source>
        <dbReference type="ARBA" id="ARBA00023136"/>
    </source>
</evidence>
<feature type="transmembrane region" description="Helical" evidence="7">
    <location>
        <begin position="373"/>
        <end position="392"/>
    </location>
</feature>
<evidence type="ECO:0008006" key="10">
    <source>
        <dbReference type="Google" id="ProtNLM"/>
    </source>
</evidence>
<sequence>MSRFVGRLVAKKSLEDIRDEAMQTELKRSLGWLDLTMLGIGGIIGAGIFVLTGTAAAERAGPAIILSFLFAGVASALAALCYAELASMIPVSGSAYTYTYATLGEFMAWFIGWDLMLEYLVSAAAVAVSWAAYFKSFFKQVFDVDLADSWTVTPFEFSQSDTSVTKTDGYFNAVACAVLLVVMLILAWGIRESSTVNALIVITKIVIVLLVIGFCAKYVKTDNFSPFVPEQQRWGKYGWSGVLRGAVVVFFAYIGFDAVSTVAHESKNPQRDLPIGILLSLVVCTVLYIAVSTVMVGVVKYTQLNVSNPMAAVVEFTGQKWLTIVVDVGALCGLFSVMMVVFLGQTRIFYSMSKDGLFPAWGGRVNRRTMTPVASTVVIGIFGALLASVVPLDVLADLTSIGTLLAFALVSAGVIILRYTQPHAPRKFVVPGPSWGIPVLSILCCAGLASFSTLSTLYRLLIWMGIGLIFYFLYGWRHSILGKKIAAREPDLNLVELESRKDRPSLLHPPAEYA</sequence>
<evidence type="ECO:0000256" key="7">
    <source>
        <dbReference type="SAM" id="Phobius"/>
    </source>
</evidence>
<proteinExistence type="inferred from homology"/>
<dbReference type="PANTHER" id="PTHR43243">
    <property type="entry name" value="INNER MEMBRANE TRANSPORTER YGJI-RELATED"/>
    <property type="match status" value="1"/>
</dbReference>